<evidence type="ECO:0000259" key="2">
    <source>
        <dbReference type="Pfam" id="PF01471"/>
    </source>
</evidence>
<accession>A0A947D5N9</accession>
<dbReference type="InterPro" id="IPR002477">
    <property type="entry name" value="Peptidoglycan-bd-like"/>
</dbReference>
<dbReference type="Gene3D" id="1.10.101.10">
    <property type="entry name" value="PGBD-like superfamily/PGBD"/>
    <property type="match status" value="2"/>
</dbReference>
<dbReference type="EMBL" id="JAHHZF010000002">
    <property type="protein sequence ID" value="MBT9288657.1"/>
    <property type="molecule type" value="Genomic_DNA"/>
</dbReference>
<evidence type="ECO:0000313" key="4">
    <source>
        <dbReference type="Proteomes" id="UP000766595"/>
    </source>
</evidence>
<feature type="region of interest" description="Disordered" evidence="1">
    <location>
        <begin position="1"/>
        <end position="68"/>
    </location>
</feature>
<feature type="compositionally biased region" description="Low complexity" evidence="1">
    <location>
        <begin position="17"/>
        <end position="30"/>
    </location>
</feature>
<dbReference type="Pfam" id="PF01471">
    <property type="entry name" value="PG_binding_1"/>
    <property type="match status" value="2"/>
</dbReference>
<feature type="domain" description="Peptidoglycan binding-like" evidence="2">
    <location>
        <begin position="191"/>
        <end position="243"/>
    </location>
</feature>
<evidence type="ECO:0000313" key="3">
    <source>
        <dbReference type="EMBL" id="MBT9288657.1"/>
    </source>
</evidence>
<dbReference type="InterPro" id="IPR036366">
    <property type="entry name" value="PGBDSf"/>
</dbReference>
<sequence length="359" mass="37160">MSRVQLATTPRGPVVHGRSPARPAGARPGPARGGDVEARRRYADDDRDDVPQGRDGADAGGWDDGRPRPGGLPYRLAIAAMANPVLTGGTILSLVAAVAIVTNALSNQTRRHPAPLFETRPFAAAPAIPARTAGHAGAGQLPVPVPAPTPAAAPAPAAAQIPAPSHGTGMVDTMATAAVPRAKPRLDGTQLIRDVQVALRERNFYNGPIDGIPGPATADAIRVFERLAGLPVTGEANERVLNAAMMGAQGQGGPAGAVSVANNQGQRTAPIPVRTTAVTPPAPLGRSSGPEPLASGGDEKLQRVQRALNAAGYGPLRGDGRMDERTQDAIRRYELERGWPVTGRASDRLALDVMMQPTR</sequence>
<gene>
    <name evidence="3" type="ORF">KL771_04300</name>
</gene>
<reference evidence="3 4" key="1">
    <citation type="submission" date="2021-06" db="EMBL/GenBank/DDBJ databases">
        <authorList>
            <person name="Grouzdev D.S."/>
            <person name="Koziaeva V."/>
        </authorList>
    </citation>
    <scope>NUCLEOTIDE SEQUENCE [LARGE SCALE GENOMIC DNA]</scope>
    <source>
        <strain evidence="3 4">22</strain>
    </source>
</reference>
<organism evidence="3 4">
    <name type="scientific">Prosthecodimorpha staleyi</name>
    <dbReference type="NCBI Taxonomy" id="2840188"/>
    <lineage>
        <taxon>Bacteria</taxon>
        <taxon>Pseudomonadati</taxon>
        <taxon>Pseudomonadota</taxon>
        <taxon>Alphaproteobacteria</taxon>
        <taxon>Hyphomicrobiales</taxon>
        <taxon>Ancalomicrobiaceae</taxon>
        <taxon>Prosthecodimorpha</taxon>
    </lineage>
</organism>
<keyword evidence="4" id="KW-1185">Reference proteome</keyword>
<dbReference type="SUPFAM" id="SSF47090">
    <property type="entry name" value="PGBD-like"/>
    <property type="match status" value="2"/>
</dbReference>
<dbReference type="InterPro" id="IPR036365">
    <property type="entry name" value="PGBD-like_sf"/>
</dbReference>
<dbReference type="AlphaFoldDB" id="A0A947D5N9"/>
<name>A0A947D5N9_9HYPH</name>
<protein>
    <submittedName>
        <fullName evidence="3">Peptidoglycan-binding protein</fullName>
    </submittedName>
</protein>
<dbReference type="RefSeq" id="WP_261967324.1">
    <property type="nucleotide sequence ID" value="NZ_JAHHZF010000002.1"/>
</dbReference>
<feature type="domain" description="Peptidoglycan binding-like" evidence="2">
    <location>
        <begin position="299"/>
        <end position="346"/>
    </location>
</feature>
<feature type="compositionally biased region" description="Basic and acidic residues" evidence="1">
    <location>
        <begin position="34"/>
        <end position="67"/>
    </location>
</feature>
<feature type="region of interest" description="Disordered" evidence="1">
    <location>
        <begin position="275"/>
        <end position="297"/>
    </location>
</feature>
<proteinExistence type="predicted"/>
<dbReference type="Proteomes" id="UP000766595">
    <property type="component" value="Unassembled WGS sequence"/>
</dbReference>
<comment type="caution">
    <text evidence="3">The sequence shown here is derived from an EMBL/GenBank/DDBJ whole genome shotgun (WGS) entry which is preliminary data.</text>
</comment>
<evidence type="ECO:0000256" key="1">
    <source>
        <dbReference type="SAM" id="MobiDB-lite"/>
    </source>
</evidence>